<comment type="pathway">
    <text evidence="3">Phospholipid metabolism; CDP-diacylglycerol biosynthesis; CDP-diacylglycerol from sn-glycerol 3-phosphate: step 3/3.</text>
</comment>
<feature type="transmembrane region" description="Helical" evidence="24">
    <location>
        <begin position="104"/>
        <end position="121"/>
    </location>
</feature>
<feature type="transmembrane region" description="Helical" evidence="24">
    <location>
        <begin position="205"/>
        <end position="223"/>
    </location>
</feature>
<feature type="transmembrane region" description="Helical" evidence="24">
    <location>
        <begin position="63"/>
        <end position="84"/>
    </location>
</feature>
<evidence type="ECO:0000256" key="15">
    <source>
        <dbReference type="ARBA" id="ARBA00023136"/>
    </source>
</evidence>
<dbReference type="OrthoDB" id="9799199at2"/>
<evidence type="ECO:0000256" key="5">
    <source>
        <dbReference type="ARBA" id="ARBA00010185"/>
    </source>
</evidence>
<dbReference type="EC" id="2.7.7.41" evidence="6"/>
<dbReference type="PANTHER" id="PTHR46382">
    <property type="entry name" value="PHOSPHATIDATE CYTIDYLYLTRANSFERASE"/>
    <property type="match status" value="1"/>
</dbReference>
<keyword evidence="26" id="KW-1185">Reference proteome</keyword>
<dbReference type="AlphaFoldDB" id="I4B6E2"/>
<evidence type="ECO:0000256" key="21">
    <source>
        <dbReference type="ARBA" id="ARBA00032396"/>
    </source>
</evidence>
<keyword evidence="16" id="KW-0594">Phospholipid biosynthesis</keyword>
<dbReference type="Pfam" id="PF01148">
    <property type="entry name" value="CTP_transf_1"/>
    <property type="match status" value="1"/>
</dbReference>
<comment type="pathway">
    <text evidence="4">Lipid metabolism.</text>
</comment>
<keyword evidence="13 24" id="KW-1133">Transmembrane helix</keyword>
<dbReference type="PANTHER" id="PTHR46382:SF1">
    <property type="entry name" value="PHOSPHATIDATE CYTIDYLYLTRANSFERASE"/>
    <property type="match status" value="1"/>
</dbReference>
<evidence type="ECO:0000256" key="18">
    <source>
        <dbReference type="ARBA" id="ARBA00029893"/>
    </source>
</evidence>
<keyword evidence="9" id="KW-0444">Lipid biosynthesis</keyword>
<proteinExistence type="inferred from homology"/>
<evidence type="ECO:0000256" key="24">
    <source>
        <dbReference type="SAM" id="Phobius"/>
    </source>
</evidence>
<dbReference type="RefSeq" id="WP_014803355.1">
    <property type="nucleotide sequence ID" value="NC_018020.1"/>
</dbReference>
<evidence type="ECO:0000256" key="22">
    <source>
        <dbReference type="ARBA" id="ARBA00032743"/>
    </source>
</evidence>
<feature type="transmembrane region" description="Helical" evidence="24">
    <location>
        <begin position="235"/>
        <end position="255"/>
    </location>
</feature>
<feature type="transmembrane region" description="Helical" evidence="24">
    <location>
        <begin position="276"/>
        <end position="296"/>
    </location>
</feature>
<evidence type="ECO:0000256" key="7">
    <source>
        <dbReference type="ARBA" id="ARBA00019373"/>
    </source>
</evidence>
<evidence type="ECO:0000256" key="23">
    <source>
        <dbReference type="ARBA" id="ARBA00033406"/>
    </source>
</evidence>
<comment type="subcellular location">
    <subcellularLocation>
        <location evidence="2">Cell membrane</location>
        <topology evidence="2">Multi-pass membrane protein</topology>
    </subcellularLocation>
</comment>
<evidence type="ECO:0000256" key="12">
    <source>
        <dbReference type="ARBA" id="ARBA00022695"/>
    </source>
</evidence>
<evidence type="ECO:0000256" key="6">
    <source>
        <dbReference type="ARBA" id="ARBA00012487"/>
    </source>
</evidence>
<evidence type="ECO:0000256" key="3">
    <source>
        <dbReference type="ARBA" id="ARBA00005119"/>
    </source>
</evidence>
<evidence type="ECO:0000256" key="20">
    <source>
        <dbReference type="ARBA" id="ARBA00032253"/>
    </source>
</evidence>
<gene>
    <name evidence="25" type="ordered locus">Turpa_2204</name>
</gene>
<dbReference type="HOGENOM" id="CLU_037294_3_1_12"/>
<keyword evidence="8" id="KW-1003">Cell membrane</keyword>
<protein>
    <recommendedName>
        <fullName evidence="7">Phosphatidate cytidylyltransferase</fullName>
        <ecNumber evidence="6">2.7.7.41</ecNumber>
    </recommendedName>
    <alternativeName>
        <fullName evidence="20">CDP-DAG synthase</fullName>
    </alternativeName>
    <alternativeName>
        <fullName evidence="22">CDP-DG synthase</fullName>
    </alternativeName>
    <alternativeName>
        <fullName evidence="18">CDP-diacylglycerol synthase</fullName>
    </alternativeName>
    <alternativeName>
        <fullName evidence="21">CDP-diglyceride pyrophosphorylase</fullName>
    </alternativeName>
    <alternativeName>
        <fullName evidence="23">CDP-diglyceride synthase</fullName>
    </alternativeName>
    <alternativeName>
        <fullName evidence="19">CTP:phosphatidate cytidylyltransferase</fullName>
    </alternativeName>
</protein>
<name>I4B6E2_TURPD</name>
<dbReference type="GO" id="GO:0004605">
    <property type="term" value="F:phosphatidate cytidylyltransferase activity"/>
    <property type="evidence" value="ECO:0007669"/>
    <property type="project" value="UniProtKB-EC"/>
</dbReference>
<evidence type="ECO:0000256" key="9">
    <source>
        <dbReference type="ARBA" id="ARBA00022516"/>
    </source>
</evidence>
<feature type="transmembrane region" description="Helical" evidence="24">
    <location>
        <begin position="133"/>
        <end position="158"/>
    </location>
</feature>
<keyword evidence="11 24" id="KW-0812">Transmembrane</keyword>
<feature type="transmembrane region" description="Helical" evidence="24">
    <location>
        <begin position="164"/>
        <end position="184"/>
    </location>
</feature>
<reference evidence="25 26" key="1">
    <citation type="submission" date="2012-06" db="EMBL/GenBank/DDBJ databases">
        <title>The complete chromosome of genome of Turneriella parva DSM 21527.</title>
        <authorList>
            <consortium name="US DOE Joint Genome Institute (JGI-PGF)"/>
            <person name="Lucas S."/>
            <person name="Han J."/>
            <person name="Lapidus A."/>
            <person name="Bruce D."/>
            <person name="Goodwin L."/>
            <person name="Pitluck S."/>
            <person name="Peters L."/>
            <person name="Kyrpides N."/>
            <person name="Mavromatis K."/>
            <person name="Ivanova N."/>
            <person name="Mikhailova N."/>
            <person name="Chertkov O."/>
            <person name="Detter J.C."/>
            <person name="Tapia R."/>
            <person name="Han C."/>
            <person name="Land M."/>
            <person name="Hauser L."/>
            <person name="Markowitz V."/>
            <person name="Cheng J.-F."/>
            <person name="Hugenholtz P."/>
            <person name="Woyke T."/>
            <person name="Wu D."/>
            <person name="Gronow S."/>
            <person name="Wellnitz S."/>
            <person name="Brambilla E."/>
            <person name="Klenk H.-P."/>
            <person name="Eisen J.A."/>
        </authorList>
    </citation>
    <scope>NUCLEOTIDE SEQUENCE [LARGE SCALE GENOMIC DNA]</scope>
    <source>
        <strain evidence="26">ATCC BAA-1111 / DSM 21527 / NCTC 11395 / H</strain>
    </source>
</reference>
<feature type="transmembrane region" description="Helical" evidence="24">
    <location>
        <begin position="32"/>
        <end position="51"/>
    </location>
</feature>
<evidence type="ECO:0000256" key="19">
    <source>
        <dbReference type="ARBA" id="ARBA00031825"/>
    </source>
</evidence>
<evidence type="ECO:0000256" key="16">
    <source>
        <dbReference type="ARBA" id="ARBA00023209"/>
    </source>
</evidence>
<evidence type="ECO:0000256" key="4">
    <source>
        <dbReference type="ARBA" id="ARBA00005189"/>
    </source>
</evidence>
<accession>I4B6E2</accession>
<dbReference type="GO" id="GO:0005886">
    <property type="term" value="C:plasma membrane"/>
    <property type="evidence" value="ECO:0007669"/>
    <property type="project" value="UniProtKB-SubCell"/>
</dbReference>
<evidence type="ECO:0000256" key="8">
    <source>
        <dbReference type="ARBA" id="ARBA00022475"/>
    </source>
</evidence>
<dbReference type="PATRIC" id="fig|869212.3.peg.2217"/>
<evidence type="ECO:0000313" key="25">
    <source>
        <dbReference type="EMBL" id="AFM12849.1"/>
    </source>
</evidence>
<evidence type="ECO:0000256" key="11">
    <source>
        <dbReference type="ARBA" id="ARBA00022692"/>
    </source>
</evidence>
<comment type="catalytic activity">
    <reaction evidence="1">
        <text>a 1,2-diacyl-sn-glycero-3-phosphate + CTP + H(+) = a CDP-1,2-diacyl-sn-glycerol + diphosphate</text>
        <dbReference type="Rhea" id="RHEA:16229"/>
        <dbReference type="ChEBI" id="CHEBI:15378"/>
        <dbReference type="ChEBI" id="CHEBI:33019"/>
        <dbReference type="ChEBI" id="CHEBI:37563"/>
        <dbReference type="ChEBI" id="CHEBI:58332"/>
        <dbReference type="ChEBI" id="CHEBI:58608"/>
        <dbReference type="EC" id="2.7.7.41"/>
    </reaction>
</comment>
<evidence type="ECO:0000256" key="10">
    <source>
        <dbReference type="ARBA" id="ARBA00022679"/>
    </source>
</evidence>
<comment type="similarity">
    <text evidence="5">Belongs to the CDS family.</text>
</comment>
<evidence type="ECO:0000256" key="14">
    <source>
        <dbReference type="ARBA" id="ARBA00023098"/>
    </source>
</evidence>
<dbReference type="Proteomes" id="UP000006048">
    <property type="component" value="Chromosome"/>
</dbReference>
<keyword evidence="12 25" id="KW-0548">Nucleotidyltransferase</keyword>
<evidence type="ECO:0000313" key="26">
    <source>
        <dbReference type="Proteomes" id="UP000006048"/>
    </source>
</evidence>
<dbReference type="STRING" id="869212.Turpa_2204"/>
<keyword evidence="15 24" id="KW-0472">Membrane</keyword>
<evidence type="ECO:0000256" key="2">
    <source>
        <dbReference type="ARBA" id="ARBA00004651"/>
    </source>
</evidence>
<evidence type="ECO:0000256" key="17">
    <source>
        <dbReference type="ARBA" id="ARBA00023264"/>
    </source>
</evidence>
<dbReference type="EMBL" id="CP002959">
    <property type="protein sequence ID" value="AFM12849.1"/>
    <property type="molecule type" value="Genomic_DNA"/>
</dbReference>
<evidence type="ECO:0000256" key="1">
    <source>
        <dbReference type="ARBA" id="ARBA00001698"/>
    </source>
</evidence>
<keyword evidence="14" id="KW-0443">Lipid metabolism</keyword>
<sequence>MGETPKRVISGLTLAGMFIFCITWQGMYMFPLYLFVLAFAILGIIEFYKLAEAKIGTPIPKTLGVISTVVLMTLVYLAWQANYYVKGMPLYSESIKNALNLLKFNYALLGGLAFVFLFSVMKVQLLKNRVENSLLILAIYTLSVIYIPFTFSHVFLLYSLEHGLFYVWIVAWATAMADTGGYFMGRTFGRNKVGFAVSPNKTYEGYILGGFMQIGLVVLFYHVAKANFTVPEYSYVEIALFGFVTYLASILGDLSESLIKRDAGIKDSGNLIPGHGGVLDLLDAMLITIPAAYYYFYVVQELRRL</sequence>
<dbReference type="GO" id="GO:0016024">
    <property type="term" value="P:CDP-diacylglycerol biosynthetic process"/>
    <property type="evidence" value="ECO:0007669"/>
    <property type="project" value="TreeGrafter"/>
</dbReference>
<organism evidence="25 26">
    <name type="scientific">Turneriella parva (strain ATCC BAA-1111 / DSM 21527 / NCTC 11395 / H)</name>
    <name type="common">Leptospira parva</name>
    <dbReference type="NCBI Taxonomy" id="869212"/>
    <lineage>
        <taxon>Bacteria</taxon>
        <taxon>Pseudomonadati</taxon>
        <taxon>Spirochaetota</taxon>
        <taxon>Spirochaetia</taxon>
        <taxon>Leptospirales</taxon>
        <taxon>Leptospiraceae</taxon>
        <taxon>Turneriella</taxon>
    </lineage>
</organism>
<evidence type="ECO:0000256" key="13">
    <source>
        <dbReference type="ARBA" id="ARBA00022989"/>
    </source>
</evidence>
<dbReference type="KEGG" id="tpx:Turpa_2204"/>
<keyword evidence="17" id="KW-1208">Phospholipid metabolism</keyword>
<keyword evidence="10" id="KW-0808">Transferase</keyword>